<reference evidence="1 2" key="1">
    <citation type="submission" date="2011-06" db="EMBL/GenBank/DDBJ databases">
        <title>The draft genome of Thiorhodococcus drewsii AZ1.</title>
        <authorList>
            <consortium name="US DOE Joint Genome Institute (JGI-PGF)"/>
            <person name="Lucas S."/>
            <person name="Han J."/>
            <person name="Lapidus A."/>
            <person name="Cheng J.-F."/>
            <person name="Goodwin L."/>
            <person name="Pitluck S."/>
            <person name="Peters L."/>
            <person name="Land M.L."/>
            <person name="Hauser L."/>
            <person name="Vogl K."/>
            <person name="Liu Z."/>
            <person name="Imhoff J."/>
            <person name="Thiel V."/>
            <person name="Frigaard N.-U."/>
            <person name="Bryant D.A."/>
            <person name="Woyke T.J."/>
        </authorList>
    </citation>
    <scope>NUCLEOTIDE SEQUENCE [LARGE SCALE GENOMIC DNA]</scope>
    <source>
        <strain evidence="1 2">AZ1</strain>
    </source>
</reference>
<evidence type="ECO:0000313" key="1">
    <source>
        <dbReference type="EMBL" id="EGV32353.1"/>
    </source>
</evidence>
<name>G2DYZ9_9GAMM</name>
<sequence length="33" mass="3645">MEQAVAGFDTDDLEQVLSGFIRMIESWGEIADA</sequence>
<gene>
    <name evidence="1" type="ORF">ThidrDRAFT_1202</name>
</gene>
<keyword evidence="2" id="KW-1185">Reference proteome</keyword>
<protein>
    <submittedName>
        <fullName evidence="1">Uncharacterized protein</fullName>
    </submittedName>
</protein>
<organism evidence="1 2">
    <name type="scientific">Thiorhodococcus drewsii AZ1</name>
    <dbReference type="NCBI Taxonomy" id="765913"/>
    <lineage>
        <taxon>Bacteria</taxon>
        <taxon>Pseudomonadati</taxon>
        <taxon>Pseudomonadota</taxon>
        <taxon>Gammaproteobacteria</taxon>
        <taxon>Chromatiales</taxon>
        <taxon>Chromatiaceae</taxon>
        <taxon>Thiorhodococcus</taxon>
    </lineage>
</organism>
<dbReference type="AlphaFoldDB" id="G2DYZ9"/>
<dbReference type="EMBL" id="AFWT01000007">
    <property type="protein sequence ID" value="EGV32353.1"/>
    <property type="molecule type" value="Genomic_DNA"/>
</dbReference>
<proteinExistence type="predicted"/>
<dbReference type="Proteomes" id="UP000004200">
    <property type="component" value="Unassembled WGS sequence"/>
</dbReference>
<accession>G2DYZ9</accession>
<evidence type="ECO:0000313" key="2">
    <source>
        <dbReference type="Proteomes" id="UP000004200"/>
    </source>
</evidence>
<comment type="caution">
    <text evidence="1">The sequence shown here is derived from an EMBL/GenBank/DDBJ whole genome shotgun (WGS) entry which is preliminary data.</text>
</comment>